<dbReference type="Gene3D" id="1.10.260.40">
    <property type="entry name" value="lambda repressor-like DNA-binding domains"/>
    <property type="match status" value="1"/>
</dbReference>
<protein>
    <submittedName>
        <fullName evidence="5">Transcriptional regulator, LacI family</fullName>
    </submittedName>
</protein>
<dbReference type="GO" id="GO:0000976">
    <property type="term" value="F:transcription cis-regulatory region binding"/>
    <property type="evidence" value="ECO:0007669"/>
    <property type="project" value="TreeGrafter"/>
</dbReference>
<keyword evidence="3" id="KW-0804">Transcription</keyword>
<dbReference type="SUPFAM" id="SSF47413">
    <property type="entry name" value="lambda repressor-like DNA-binding domains"/>
    <property type="match status" value="1"/>
</dbReference>
<dbReference type="SMART" id="SM00354">
    <property type="entry name" value="HTH_LACI"/>
    <property type="match status" value="1"/>
</dbReference>
<dbReference type="Proteomes" id="UP000198806">
    <property type="component" value="Unassembled WGS sequence"/>
</dbReference>
<keyword evidence="1" id="KW-0805">Transcription regulation</keyword>
<gene>
    <name evidence="5" type="ORF">SAMN04489757_11686</name>
</gene>
<organism evidence="5 6">
    <name type="scientific">Anaerocolumna aminovalerica</name>
    <dbReference type="NCBI Taxonomy" id="1527"/>
    <lineage>
        <taxon>Bacteria</taxon>
        <taxon>Bacillati</taxon>
        <taxon>Bacillota</taxon>
        <taxon>Clostridia</taxon>
        <taxon>Lachnospirales</taxon>
        <taxon>Lachnospiraceae</taxon>
        <taxon>Anaerocolumna</taxon>
    </lineage>
</organism>
<dbReference type="GO" id="GO:0003700">
    <property type="term" value="F:DNA-binding transcription factor activity"/>
    <property type="evidence" value="ECO:0007669"/>
    <property type="project" value="TreeGrafter"/>
</dbReference>
<dbReference type="InterPro" id="IPR046335">
    <property type="entry name" value="LacI/GalR-like_sensor"/>
</dbReference>
<dbReference type="Gene3D" id="3.40.50.2300">
    <property type="match status" value="2"/>
</dbReference>
<evidence type="ECO:0000256" key="2">
    <source>
        <dbReference type="ARBA" id="ARBA00023125"/>
    </source>
</evidence>
<dbReference type="SUPFAM" id="SSF53822">
    <property type="entry name" value="Periplasmic binding protein-like I"/>
    <property type="match status" value="1"/>
</dbReference>
<reference evidence="5 6" key="1">
    <citation type="submission" date="2016-10" db="EMBL/GenBank/DDBJ databases">
        <authorList>
            <person name="de Groot N.N."/>
        </authorList>
    </citation>
    <scope>NUCLEOTIDE SEQUENCE [LARGE SCALE GENOMIC DNA]</scope>
    <source>
        <strain evidence="5 6">DSM 1283</strain>
    </source>
</reference>
<evidence type="ECO:0000256" key="3">
    <source>
        <dbReference type="ARBA" id="ARBA00023163"/>
    </source>
</evidence>
<dbReference type="RefSeq" id="WP_091686823.1">
    <property type="nucleotide sequence ID" value="NZ_BAABFM010000020.1"/>
</dbReference>
<dbReference type="STRING" id="1527.SAMN04489757_11686"/>
<dbReference type="Pfam" id="PF13377">
    <property type="entry name" value="Peripla_BP_3"/>
    <property type="match status" value="1"/>
</dbReference>
<dbReference type="OrthoDB" id="2026446at2"/>
<dbReference type="PANTHER" id="PTHR30146:SF109">
    <property type="entry name" value="HTH-TYPE TRANSCRIPTIONAL REGULATOR GALS"/>
    <property type="match status" value="1"/>
</dbReference>
<dbReference type="AlphaFoldDB" id="A0A1I5FZ39"/>
<dbReference type="PANTHER" id="PTHR30146">
    <property type="entry name" value="LACI-RELATED TRANSCRIPTIONAL REPRESSOR"/>
    <property type="match status" value="1"/>
</dbReference>
<dbReference type="EMBL" id="FOWD01000016">
    <property type="protein sequence ID" value="SFO29032.1"/>
    <property type="molecule type" value="Genomic_DNA"/>
</dbReference>
<dbReference type="Pfam" id="PF00356">
    <property type="entry name" value="LacI"/>
    <property type="match status" value="1"/>
</dbReference>
<dbReference type="InterPro" id="IPR028082">
    <property type="entry name" value="Peripla_BP_I"/>
</dbReference>
<keyword evidence="2" id="KW-0238">DNA-binding</keyword>
<proteinExistence type="predicted"/>
<dbReference type="PROSITE" id="PS50932">
    <property type="entry name" value="HTH_LACI_2"/>
    <property type="match status" value="1"/>
</dbReference>
<dbReference type="InterPro" id="IPR010982">
    <property type="entry name" value="Lambda_DNA-bd_dom_sf"/>
</dbReference>
<keyword evidence="6" id="KW-1185">Reference proteome</keyword>
<dbReference type="CDD" id="cd19974">
    <property type="entry name" value="PBP1_LacI-like"/>
    <property type="match status" value="1"/>
</dbReference>
<evidence type="ECO:0000256" key="1">
    <source>
        <dbReference type="ARBA" id="ARBA00023015"/>
    </source>
</evidence>
<feature type="domain" description="HTH lacI-type" evidence="4">
    <location>
        <begin position="5"/>
        <end position="49"/>
    </location>
</feature>
<evidence type="ECO:0000313" key="5">
    <source>
        <dbReference type="EMBL" id="SFO29032.1"/>
    </source>
</evidence>
<accession>A0A1I5FZ39</accession>
<evidence type="ECO:0000313" key="6">
    <source>
        <dbReference type="Proteomes" id="UP000198806"/>
    </source>
</evidence>
<sequence>MAKVVKLADIASVLNVSTVTVSKALADKQGVSEEMREKIKVLAKEMGYRHPSSIKSESNIVNKNIGVIVSERYLSQYTSFYWELYQNVVTQGSNKDCFTLLEVLNRQDEKNLVCPKIIREKKVDGLIIIGKISKEFREKLYEVSQVPLLLLDFYDEKSQYDSVISDSYYGMYLMTNYLFEMGHKDIAYVGSLLATSSITDRYFGYCKSLLEHGVKVREEWVLSDRNIESGDIIINIPKNMPTAFVCNCDFVASVLIRELNKNGYRVPEDISVVGFDNFLFPSLSNVGITTYEVDMKEMAIISVEAILEKIQGTYKGGIKVVEGQVIIKESVKDIR</sequence>
<dbReference type="InterPro" id="IPR000843">
    <property type="entry name" value="HTH_LacI"/>
</dbReference>
<name>A0A1I5FZ39_9FIRM</name>
<dbReference type="CDD" id="cd01392">
    <property type="entry name" value="HTH_LacI"/>
    <property type="match status" value="1"/>
</dbReference>
<evidence type="ECO:0000259" key="4">
    <source>
        <dbReference type="PROSITE" id="PS50932"/>
    </source>
</evidence>